<gene>
    <name evidence="1" type="ORF">PMEA_00031731</name>
</gene>
<organism evidence="1 2">
    <name type="scientific">Pocillopora meandrina</name>
    <dbReference type="NCBI Taxonomy" id="46732"/>
    <lineage>
        <taxon>Eukaryota</taxon>
        <taxon>Metazoa</taxon>
        <taxon>Cnidaria</taxon>
        <taxon>Anthozoa</taxon>
        <taxon>Hexacorallia</taxon>
        <taxon>Scleractinia</taxon>
        <taxon>Astrocoeniina</taxon>
        <taxon>Pocilloporidae</taxon>
        <taxon>Pocillopora</taxon>
    </lineage>
</organism>
<keyword evidence="2" id="KW-1185">Reference proteome</keyword>
<name>A0AAU9W5B3_9CNID</name>
<evidence type="ECO:0000313" key="2">
    <source>
        <dbReference type="Proteomes" id="UP001159428"/>
    </source>
</evidence>
<evidence type="ECO:0008006" key="3">
    <source>
        <dbReference type="Google" id="ProtNLM"/>
    </source>
</evidence>
<dbReference type="EMBL" id="CALNXJ010000007">
    <property type="protein sequence ID" value="CAH3043793.1"/>
    <property type="molecule type" value="Genomic_DNA"/>
</dbReference>
<sequence>LEGPLNSLPDSAIGYWLQKHNMVRRICHRATTGTVHTGPLRVLIPVYNMCTKFQPLSTKKKINRSNTRASSYTESKHLTMSDLMPARIGHKINVISCQTSLVDATRNDQELEEDAKLCPGTNFCTASLAEVKTVRSLSDVRDVTSALSCTCTSREKKCQRMPSEQVFFRGTKFETRVDVGQCIGKCLSYGARDVKCRSTSSKTVTIMGPNGARCVEVIQSCGCERKCYRASHNEAVQIQLNNTTMTEIIDVGRCVGTCSGHVKGECLFWINNPDESGSRARRCVIHTKTRQKGCYPESTRVEILGDKRVTVVESCACR</sequence>
<dbReference type="Proteomes" id="UP001159428">
    <property type="component" value="Unassembled WGS sequence"/>
</dbReference>
<comment type="caution">
    <text evidence="1">The sequence shown here is derived from an EMBL/GenBank/DDBJ whole genome shotgun (WGS) entry which is preliminary data.</text>
</comment>
<dbReference type="AlphaFoldDB" id="A0AAU9W5B3"/>
<dbReference type="PANTHER" id="PTHR39313">
    <property type="entry name" value="IM:7138239"/>
    <property type="match status" value="1"/>
</dbReference>
<accession>A0AAU9W5B3</accession>
<evidence type="ECO:0000313" key="1">
    <source>
        <dbReference type="EMBL" id="CAH3043793.1"/>
    </source>
</evidence>
<dbReference type="PANTHER" id="PTHR39313:SF1">
    <property type="entry name" value="IM:7138239"/>
    <property type="match status" value="1"/>
</dbReference>
<proteinExistence type="predicted"/>
<feature type="non-terminal residue" evidence="1">
    <location>
        <position position="1"/>
    </location>
</feature>
<protein>
    <recommendedName>
        <fullName evidence="3">CTCK domain-containing protein</fullName>
    </recommendedName>
</protein>
<reference evidence="1 2" key="1">
    <citation type="submission" date="2022-05" db="EMBL/GenBank/DDBJ databases">
        <authorList>
            <consortium name="Genoscope - CEA"/>
            <person name="William W."/>
        </authorList>
    </citation>
    <scope>NUCLEOTIDE SEQUENCE [LARGE SCALE GENOMIC DNA]</scope>
</reference>